<keyword evidence="4" id="KW-1185">Reference proteome</keyword>
<dbReference type="Pfam" id="PF03004">
    <property type="entry name" value="Transposase_24"/>
    <property type="match status" value="1"/>
</dbReference>
<dbReference type="PANTHER" id="PTHR33144">
    <property type="entry name" value="OS10G0409366 PROTEIN-RELATED"/>
    <property type="match status" value="1"/>
</dbReference>
<dbReference type="PANTHER" id="PTHR33144:SF25">
    <property type="entry name" value="DUF4216 DOMAIN-CONTAINING PROTEIN"/>
    <property type="match status" value="1"/>
</dbReference>
<dbReference type="STRING" id="3469.A0A4Y7JS53"/>
<evidence type="ECO:0000313" key="4">
    <source>
        <dbReference type="Proteomes" id="UP000316621"/>
    </source>
</evidence>
<evidence type="ECO:0000256" key="1">
    <source>
        <dbReference type="SAM" id="Coils"/>
    </source>
</evidence>
<feature type="region of interest" description="Disordered" evidence="2">
    <location>
        <begin position="367"/>
        <end position="404"/>
    </location>
</feature>
<feature type="region of interest" description="Disordered" evidence="2">
    <location>
        <begin position="1"/>
        <end position="22"/>
    </location>
</feature>
<keyword evidence="1" id="KW-0175">Coiled coil</keyword>
<evidence type="ECO:0000313" key="3">
    <source>
        <dbReference type="EMBL" id="RZC63547.1"/>
    </source>
</evidence>
<dbReference type="InterPro" id="IPR004252">
    <property type="entry name" value="Probable_transposase_24"/>
</dbReference>
<dbReference type="EMBL" id="CM010719">
    <property type="protein sequence ID" value="RZC63547.1"/>
    <property type="molecule type" value="Genomic_DNA"/>
</dbReference>
<dbReference type="OMA" id="RMEAKND"/>
<accession>A0A4Y7JS53</accession>
<feature type="coiled-coil region" evidence="1">
    <location>
        <begin position="296"/>
        <end position="331"/>
    </location>
</feature>
<name>A0A4Y7JS53_PAPSO</name>
<dbReference type="Gramene" id="RZC63547">
    <property type="protein sequence ID" value="RZC63547"/>
    <property type="gene ID" value="C5167_025318"/>
</dbReference>
<evidence type="ECO:0000256" key="2">
    <source>
        <dbReference type="SAM" id="MobiDB-lite"/>
    </source>
</evidence>
<sequence>MEFEEEMEYQQNGEQGEHFNSETTGVVVQREKKVQGDTTFASFIGKKKEEKEREMVDWDMKKERPCGKNQAKYSSVIGVFLKQSRRWNWENPWNLQDDNAKDWLWAELKDLFVVDECHKQGTLSIAGGIFKDKKGKWKRKHYKLTNTHAMNLKDKPNSLTDGQWKSLVKLWDSEAHQTLSKKNAISRSQQKTKHTMGRKNYSRCEAEMAQENGGNPPTDGDVFIKTHINKVSGKALDPFSQGYIAQLREQSGLDENGLDKDGNQHSISNEVYAYVLPTKRHKRIRAQRCHLQYWSNEDFEREKEEREEEFKRQMKERDAEWERRMEAKNDQYNVRQNQMMETFRSPFQNWGASSQTLGETISSVPLEQRQRPGEQPGIPEEQLFGPSSRYRCGEQPSRHGPTPFLPLEQRQRLVEHPGRPEELLFGPADPLYISRDHLNRPQNNCKCLFLDNKGTQGTGTDVWDWIHRPPES</sequence>
<gene>
    <name evidence="3" type="ORF">C5167_025318</name>
</gene>
<dbReference type="Proteomes" id="UP000316621">
    <property type="component" value="Chromosome 5"/>
</dbReference>
<organism evidence="3 4">
    <name type="scientific">Papaver somniferum</name>
    <name type="common">Opium poppy</name>
    <dbReference type="NCBI Taxonomy" id="3469"/>
    <lineage>
        <taxon>Eukaryota</taxon>
        <taxon>Viridiplantae</taxon>
        <taxon>Streptophyta</taxon>
        <taxon>Embryophyta</taxon>
        <taxon>Tracheophyta</taxon>
        <taxon>Spermatophyta</taxon>
        <taxon>Magnoliopsida</taxon>
        <taxon>Ranunculales</taxon>
        <taxon>Papaveraceae</taxon>
        <taxon>Papaveroideae</taxon>
        <taxon>Papaver</taxon>
    </lineage>
</organism>
<protein>
    <submittedName>
        <fullName evidence="3">Uncharacterized protein</fullName>
    </submittedName>
</protein>
<reference evidence="3 4" key="1">
    <citation type="journal article" date="2018" name="Science">
        <title>The opium poppy genome and morphinan production.</title>
        <authorList>
            <person name="Guo L."/>
            <person name="Winzer T."/>
            <person name="Yang X."/>
            <person name="Li Y."/>
            <person name="Ning Z."/>
            <person name="He Z."/>
            <person name="Teodor R."/>
            <person name="Lu Y."/>
            <person name="Bowser T.A."/>
            <person name="Graham I.A."/>
            <person name="Ye K."/>
        </authorList>
    </citation>
    <scope>NUCLEOTIDE SEQUENCE [LARGE SCALE GENOMIC DNA]</scope>
    <source>
        <strain evidence="4">cv. HN1</strain>
        <tissue evidence="3">Leaves</tissue>
    </source>
</reference>
<dbReference type="AlphaFoldDB" id="A0A4Y7JS53"/>
<proteinExistence type="predicted"/>